<evidence type="ECO:0000313" key="10">
    <source>
        <dbReference type="EMBL" id="KAK9150300.1"/>
    </source>
</evidence>
<evidence type="ECO:0000256" key="6">
    <source>
        <dbReference type="ARBA" id="ARBA00022989"/>
    </source>
</evidence>
<name>A0AAP0KFM1_9MAGN</name>
<gene>
    <name evidence="10" type="ORF">Syun_008609</name>
</gene>
<reference evidence="10 11" key="1">
    <citation type="submission" date="2024-01" db="EMBL/GenBank/DDBJ databases">
        <title>Genome assemblies of Stephania.</title>
        <authorList>
            <person name="Yang L."/>
        </authorList>
    </citation>
    <scope>NUCLEOTIDE SEQUENCE [LARGE SCALE GENOMIC DNA]</scope>
    <source>
        <strain evidence="10">YNDBR</strain>
        <tissue evidence="10">Leaf</tissue>
    </source>
</reference>
<comment type="subcellular location">
    <subcellularLocation>
        <location evidence="2">Membrane</location>
    </subcellularLocation>
</comment>
<keyword evidence="11" id="KW-1185">Reference proteome</keyword>
<evidence type="ECO:0000256" key="8">
    <source>
        <dbReference type="ARBA" id="ARBA00023004"/>
    </source>
</evidence>
<protein>
    <submittedName>
        <fullName evidence="10">Uncharacterized protein</fullName>
    </submittedName>
</protein>
<evidence type="ECO:0000256" key="9">
    <source>
        <dbReference type="ARBA" id="ARBA00023136"/>
    </source>
</evidence>
<dbReference type="PANTHER" id="PTHR47947">
    <property type="entry name" value="CYTOCHROME P450 82C3-RELATED"/>
    <property type="match status" value="1"/>
</dbReference>
<keyword evidence="3" id="KW-0349">Heme</keyword>
<keyword evidence="5" id="KW-0479">Metal-binding</keyword>
<evidence type="ECO:0000256" key="3">
    <source>
        <dbReference type="ARBA" id="ARBA00022617"/>
    </source>
</evidence>
<keyword evidence="9" id="KW-0472">Membrane</keyword>
<proteinExistence type="predicted"/>
<dbReference type="EMBL" id="JBBNAF010000004">
    <property type="protein sequence ID" value="KAK9150300.1"/>
    <property type="molecule type" value="Genomic_DNA"/>
</dbReference>
<evidence type="ECO:0000256" key="7">
    <source>
        <dbReference type="ARBA" id="ARBA00023002"/>
    </source>
</evidence>
<dbReference type="PANTHER" id="PTHR47947:SF26">
    <property type="entry name" value="CYTOCHROME P450"/>
    <property type="match status" value="1"/>
</dbReference>
<comment type="cofactor">
    <cofactor evidence="1">
        <name>heme</name>
        <dbReference type="ChEBI" id="CHEBI:30413"/>
    </cofactor>
</comment>
<dbReference type="InterPro" id="IPR050651">
    <property type="entry name" value="Plant_Cytochrome_P450_Monoox"/>
</dbReference>
<keyword evidence="6" id="KW-1133">Transmembrane helix</keyword>
<evidence type="ECO:0000256" key="4">
    <source>
        <dbReference type="ARBA" id="ARBA00022692"/>
    </source>
</evidence>
<sequence length="121" mass="13870">MAMSNYCPHWRNLCRITTIEIFSSSSIRTSCNVRHDTVRCLLKDLYRSTLNKGPHNKTNLKQEDTEQYNDKIIKGIIMRCPGASLASILKCFEWEKISDEPIDMSEGVQLLLPNAKPLEVL</sequence>
<keyword evidence="4" id="KW-0812">Transmembrane</keyword>
<evidence type="ECO:0000256" key="1">
    <source>
        <dbReference type="ARBA" id="ARBA00001971"/>
    </source>
</evidence>
<keyword evidence="7" id="KW-0560">Oxidoreductase</keyword>
<dbReference type="AlphaFoldDB" id="A0AAP0KFM1"/>
<dbReference type="Proteomes" id="UP001420932">
    <property type="component" value="Unassembled WGS sequence"/>
</dbReference>
<evidence type="ECO:0000313" key="11">
    <source>
        <dbReference type="Proteomes" id="UP001420932"/>
    </source>
</evidence>
<comment type="caution">
    <text evidence="10">The sequence shown here is derived from an EMBL/GenBank/DDBJ whole genome shotgun (WGS) entry which is preliminary data.</text>
</comment>
<organism evidence="10 11">
    <name type="scientific">Stephania yunnanensis</name>
    <dbReference type="NCBI Taxonomy" id="152371"/>
    <lineage>
        <taxon>Eukaryota</taxon>
        <taxon>Viridiplantae</taxon>
        <taxon>Streptophyta</taxon>
        <taxon>Embryophyta</taxon>
        <taxon>Tracheophyta</taxon>
        <taxon>Spermatophyta</taxon>
        <taxon>Magnoliopsida</taxon>
        <taxon>Ranunculales</taxon>
        <taxon>Menispermaceae</taxon>
        <taxon>Menispermoideae</taxon>
        <taxon>Cissampelideae</taxon>
        <taxon>Stephania</taxon>
    </lineage>
</organism>
<dbReference type="GO" id="GO:0016020">
    <property type="term" value="C:membrane"/>
    <property type="evidence" value="ECO:0007669"/>
    <property type="project" value="UniProtKB-SubCell"/>
</dbReference>
<evidence type="ECO:0000256" key="2">
    <source>
        <dbReference type="ARBA" id="ARBA00004370"/>
    </source>
</evidence>
<evidence type="ECO:0000256" key="5">
    <source>
        <dbReference type="ARBA" id="ARBA00022723"/>
    </source>
</evidence>
<dbReference type="GO" id="GO:0046872">
    <property type="term" value="F:metal ion binding"/>
    <property type="evidence" value="ECO:0007669"/>
    <property type="project" value="UniProtKB-KW"/>
</dbReference>
<accession>A0AAP0KFM1</accession>
<dbReference type="GO" id="GO:0016491">
    <property type="term" value="F:oxidoreductase activity"/>
    <property type="evidence" value="ECO:0007669"/>
    <property type="project" value="UniProtKB-KW"/>
</dbReference>
<keyword evidence="8" id="KW-0408">Iron</keyword>